<comment type="caution">
    <text evidence="2">The sequence shown here is derived from an EMBL/GenBank/DDBJ whole genome shotgun (WGS) entry which is preliminary data.</text>
</comment>
<keyword evidence="1" id="KW-0472">Membrane</keyword>
<evidence type="ECO:0000313" key="3">
    <source>
        <dbReference type="Proteomes" id="UP000215902"/>
    </source>
</evidence>
<dbReference type="AlphaFoldDB" id="A0A267FZ90"/>
<protein>
    <submittedName>
        <fullName evidence="2">Uncharacterized protein</fullName>
    </submittedName>
</protein>
<proteinExistence type="predicted"/>
<sequence length="204" mass="22225">AQYDSQVSLEAAAVVTTDREVSEYLVSTLTPPVAGNASTVVSAATAPTAEFLPGLTILLGIAVIVLSLILLVICCRHYCPCCRWYRRDHRFNYNDNNNIEQFYDHSDASVGGAFLHDALVGKKHVPVIFAEELEAAAEVEAMSLGTSRPMVLPVERPPVEMPAIFDDEEENGEHMDADEAVRMVGGVGSFERLRYGNKPPPPPP</sequence>
<feature type="transmembrane region" description="Helical" evidence="1">
    <location>
        <begin position="57"/>
        <end position="79"/>
    </location>
</feature>
<name>A0A267FZ90_9PLAT</name>
<dbReference type="Proteomes" id="UP000215902">
    <property type="component" value="Unassembled WGS sequence"/>
</dbReference>
<organism evidence="2 3">
    <name type="scientific">Macrostomum lignano</name>
    <dbReference type="NCBI Taxonomy" id="282301"/>
    <lineage>
        <taxon>Eukaryota</taxon>
        <taxon>Metazoa</taxon>
        <taxon>Spiralia</taxon>
        <taxon>Lophotrochozoa</taxon>
        <taxon>Platyhelminthes</taxon>
        <taxon>Rhabditophora</taxon>
        <taxon>Macrostomorpha</taxon>
        <taxon>Macrostomida</taxon>
        <taxon>Macrostomidae</taxon>
        <taxon>Macrostomum</taxon>
    </lineage>
</organism>
<keyword evidence="1" id="KW-0812">Transmembrane</keyword>
<evidence type="ECO:0000313" key="2">
    <source>
        <dbReference type="EMBL" id="PAA79140.1"/>
    </source>
</evidence>
<evidence type="ECO:0000256" key="1">
    <source>
        <dbReference type="SAM" id="Phobius"/>
    </source>
</evidence>
<gene>
    <name evidence="2" type="ORF">BOX15_Mlig025938g2</name>
</gene>
<keyword evidence="3" id="KW-1185">Reference proteome</keyword>
<accession>A0A267FZ90</accession>
<feature type="non-terminal residue" evidence="2">
    <location>
        <position position="1"/>
    </location>
</feature>
<keyword evidence="1" id="KW-1133">Transmembrane helix</keyword>
<dbReference type="EMBL" id="NIVC01000650">
    <property type="protein sequence ID" value="PAA79140.1"/>
    <property type="molecule type" value="Genomic_DNA"/>
</dbReference>
<reference evidence="2 3" key="1">
    <citation type="submission" date="2017-06" db="EMBL/GenBank/DDBJ databases">
        <title>A platform for efficient transgenesis in Macrostomum lignano, a flatworm model organism for stem cell research.</title>
        <authorList>
            <person name="Berezikov E."/>
        </authorList>
    </citation>
    <scope>NUCLEOTIDE SEQUENCE [LARGE SCALE GENOMIC DNA]</scope>
    <source>
        <strain evidence="2">DV1</strain>
        <tissue evidence="2">Whole organism</tissue>
    </source>
</reference>